<dbReference type="OrthoDB" id="3799394at2759"/>
<dbReference type="RefSeq" id="XP_040678366.1">
    <property type="nucleotide sequence ID" value="XM_040823695.1"/>
</dbReference>
<proteinExistence type="predicted"/>
<dbReference type="AlphaFoldDB" id="A0A0B2WWS3"/>
<dbReference type="Proteomes" id="UP000030816">
    <property type="component" value="Unassembled WGS sequence"/>
</dbReference>
<reference evidence="2 3" key="1">
    <citation type="journal article" date="2014" name="Proc. Natl. Acad. Sci. U.S.A.">
        <title>Trajectory and genomic determinants of fungal-pathogen speciation and host adaptation.</title>
        <authorList>
            <person name="Hu X."/>
            <person name="Xiao G."/>
            <person name="Zheng P."/>
            <person name="Shang Y."/>
            <person name="Su Y."/>
            <person name="Zhang X."/>
            <person name="Liu X."/>
            <person name="Zhan S."/>
            <person name="St Leger R.J."/>
            <person name="Wang C."/>
        </authorList>
    </citation>
    <scope>NUCLEOTIDE SEQUENCE [LARGE SCALE GENOMIC DNA]</scope>
    <source>
        <strain evidence="2 3">ARSEF 1941</strain>
    </source>
</reference>
<accession>A0A0B2WWS3</accession>
<dbReference type="STRING" id="1081103.A0A0B2WWS3"/>
<dbReference type="EMBL" id="AZHE01000011">
    <property type="protein sequence ID" value="KHN97300.1"/>
    <property type="molecule type" value="Genomic_DNA"/>
</dbReference>
<protein>
    <submittedName>
        <fullName evidence="2">Kazal domain-containing protein</fullName>
    </submittedName>
</protein>
<dbReference type="HOGENOM" id="CLU_117769_0_0_1"/>
<evidence type="ECO:0000313" key="3">
    <source>
        <dbReference type="Proteomes" id="UP000030816"/>
    </source>
</evidence>
<sequence>MLSKYVVAVAALGLSTLASAQRPCGLRIAPCPADQRCVPNSPRCTDLNRCRGTCQFRNKYTSCGGFVVHPATCPDGFECRDDPRLPGSCGLACDKPGVCIPKSAPPCGGFAGFACPTGLFCYDVPGDGCDPKNGGADCIGVCL</sequence>
<keyword evidence="1" id="KW-0732">Signal</keyword>
<dbReference type="GeneID" id="63739352"/>
<gene>
    <name evidence="2" type="ORF">MAM_04897</name>
</gene>
<evidence type="ECO:0000313" key="2">
    <source>
        <dbReference type="EMBL" id="KHN97300.1"/>
    </source>
</evidence>
<feature type="signal peptide" evidence="1">
    <location>
        <begin position="1"/>
        <end position="20"/>
    </location>
</feature>
<feature type="chain" id="PRO_5002096823" evidence="1">
    <location>
        <begin position="21"/>
        <end position="143"/>
    </location>
</feature>
<keyword evidence="3" id="KW-1185">Reference proteome</keyword>
<comment type="caution">
    <text evidence="2">The sequence shown here is derived from an EMBL/GenBank/DDBJ whole genome shotgun (WGS) entry which is preliminary data.</text>
</comment>
<evidence type="ECO:0000256" key="1">
    <source>
        <dbReference type="SAM" id="SignalP"/>
    </source>
</evidence>
<name>A0A0B2WWS3_METAS</name>
<organism evidence="2 3">
    <name type="scientific">Metarhizium album (strain ARSEF 1941)</name>
    <dbReference type="NCBI Taxonomy" id="1081103"/>
    <lineage>
        <taxon>Eukaryota</taxon>
        <taxon>Fungi</taxon>
        <taxon>Dikarya</taxon>
        <taxon>Ascomycota</taxon>
        <taxon>Pezizomycotina</taxon>
        <taxon>Sordariomycetes</taxon>
        <taxon>Hypocreomycetidae</taxon>
        <taxon>Hypocreales</taxon>
        <taxon>Clavicipitaceae</taxon>
        <taxon>Metarhizium</taxon>
    </lineage>
</organism>